<dbReference type="InterPro" id="IPR007627">
    <property type="entry name" value="RNA_pol_sigma70_r2"/>
</dbReference>
<dbReference type="SUPFAM" id="SSF88659">
    <property type="entry name" value="Sigma3 and sigma4 domains of RNA polymerase sigma factors"/>
    <property type="match status" value="1"/>
</dbReference>
<dbReference type="Gene3D" id="1.10.1740.10">
    <property type="match status" value="1"/>
</dbReference>
<dbReference type="NCBIfam" id="TIGR02937">
    <property type="entry name" value="sigma70-ECF"/>
    <property type="match status" value="1"/>
</dbReference>
<dbReference type="InterPro" id="IPR013324">
    <property type="entry name" value="RNA_pol_sigma_r3/r4-like"/>
</dbReference>
<dbReference type="Proteomes" id="UP000032360">
    <property type="component" value="Unassembled WGS sequence"/>
</dbReference>
<evidence type="ECO:0000256" key="5">
    <source>
        <dbReference type="ARBA" id="ARBA00023163"/>
    </source>
</evidence>
<dbReference type="Pfam" id="PF04542">
    <property type="entry name" value="Sigma70_r2"/>
    <property type="match status" value="1"/>
</dbReference>
<dbReference type="Pfam" id="PF08281">
    <property type="entry name" value="Sigma70_r4_2"/>
    <property type="match status" value="1"/>
</dbReference>
<feature type="domain" description="RNA polymerase sigma factor 70 region 4 type 2" evidence="7">
    <location>
        <begin position="122"/>
        <end position="174"/>
    </location>
</feature>
<evidence type="ECO:0000256" key="4">
    <source>
        <dbReference type="ARBA" id="ARBA00023125"/>
    </source>
</evidence>
<dbReference type="RefSeq" id="WP_052604339.1">
    <property type="nucleotide sequence ID" value="NZ_JXYS01000012.1"/>
</dbReference>
<dbReference type="Gene3D" id="1.10.10.10">
    <property type="entry name" value="Winged helix-like DNA-binding domain superfamily/Winged helix DNA-binding domain"/>
    <property type="match status" value="1"/>
</dbReference>
<evidence type="ECO:0000256" key="2">
    <source>
        <dbReference type="ARBA" id="ARBA00023015"/>
    </source>
</evidence>
<evidence type="ECO:0000259" key="7">
    <source>
        <dbReference type="Pfam" id="PF08281"/>
    </source>
</evidence>
<dbReference type="OrthoDB" id="7376212at2"/>
<keyword evidence="3" id="KW-0731">Sigma factor</keyword>
<dbReference type="PANTHER" id="PTHR43133:SF8">
    <property type="entry name" value="RNA POLYMERASE SIGMA FACTOR HI_1459-RELATED"/>
    <property type="match status" value="1"/>
</dbReference>
<keyword evidence="5" id="KW-0804">Transcription</keyword>
<evidence type="ECO:0000256" key="3">
    <source>
        <dbReference type="ARBA" id="ARBA00023082"/>
    </source>
</evidence>
<accession>A0A0D8HNA5</accession>
<dbReference type="InterPro" id="IPR036388">
    <property type="entry name" value="WH-like_DNA-bd_sf"/>
</dbReference>
<keyword evidence="9" id="KW-1185">Reference proteome</keyword>
<evidence type="ECO:0000259" key="6">
    <source>
        <dbReference type="Pfam" id="PF04542"/>
    </source>
</evidence>
<gene>
    <name evidence="8" type="primary">sigE</name>
    <name evidence="8" type="ORF">AXFE_05500</name>
</gene>
<protein>
    <submittedName>
        <fullName evidence="8">ECF RNA polymerase sigma factor SigE</fullName>
    </submittedName>
</protein>
<comment type="caution">
    <text evidence="8">The sequence shown here is derived from an EMBL/GenBank/DDBJ whole genome shotgun (WGS) entry which is preliminary data.</text>
</comment>
<dbReference type="InterPro" id="IPR013325">
    <property type="entry name" value="RNA_pol_sigma_r2"/>
</dbReference>
<feature type="domain" description="RNA polymerase sigma-70 region 2" evidence="6">
    <location>
        <begin position="24"/>
        <end position="92"/>
    </location>
</feature>
<dbReference type="GO" id="GO:0006352">
    <property type="term" value="P:DNA-templated transcription initiation"/>
    <property type="evidence" value="ECO:0007669"/>
    <property type="project" value="InterPro"/>
</dbReference>
<dbReference type="PANTHER" id="PTHR43133">
    <property type="entry name" value="RNA POLYMERASE ECF-TYPE SIGMA FACTO"/>
    <property type="match status" value="1"/>
</dbReference>
<organism evidence="8 9">
    <name type="scientific">Acidithrix ferrooxidans</name>
    <dbReference type="NCBI Taxonomy" id="1280514"/>
    <lineage>
        <taxon>Bacteria</taxon>
        <taxon>Bacillati</taxon>
        <taxon>Actinomycetota</taxon>
        <taxon>Acidimicrobiia</taxon>
        <taxon>Acidimicrobiales</taxon>
        <taxon>Acidimicrobiaceae</taxon>
        <taxon>Acidithrix</taxon>
    </lineage>
</organism>
<keyword evidence="4" id="KW-0238">DNA-binding</keyword>
<comment type="similarity">
    <text evidence="1">Belongs to the sigma-70 factor family. ECF subfamily.</text>
</comment>
<dbReference type="InterPro" id="IPR014284">
    <property type="entry name" value="RNA_pol_sigma-70_dom"/>
</dbReference>
<evidence type="ECO:0000313" key="8">
    <source>
        <dbReference type="EMBL" id="KJF18601.1"/>
    </source>
</evidence>
<name>A0A0D8HNA5_9ACTN</name>
<dbReference type="InterPro" id="IPR013249">
    <property type="entry name" value="RNA_pol_sigma70_r4_t2"/>
</dbReference>
<evidence type="ECO:0000313" key="9">
    <source>
        <dbReference type="Proteomes" id="UP000032360"/>
    </source>
</evidence>
<evidence type="ECO:0000256" key="1">
    <source>
        <dbReference type="ARBA" id="ARBA00010641"/>
    </source>
</evidence>
<dbReference type="CDD" id="cd06171">
    <property type="entry name" value="Sigma70_r4"/>
    <property type="match status" value="1"/>
</dbReference>
<dbReference type="InterPro" id="IPR039425">
    <property type="entry name" value="RNA_pol_sigma-70-like"/>
</dbReference>
<keyword evidence="2" id="KW-0805">Transcription regulation</keyword>
<dbReference type="SUPFAM" id="SSF88946">
    <property type="entry name" value="Sigma2 domain of RNA polymerase sigma factors"/>
    <property type="match status" value="1"/>
</dbReference>
<sequence length="197" mass="21979">MDTNAVKRLVEEAKTGSHEAFDELVRITYPNLLARAVALTGNLDDARDALQEAYLRAFRSLKNFRGDSSFSRWMSSIVTNASSTLLAKARRRRFEVIEGADVLLGDTLSNSSVTDQDIASTMEVQAALKKLPEELRRIVILKELYGMEHSEIALVLGITESNAKVRLHRARKLLRIHLIAEGEAPDVIGNGKKRRHA</sequence>
<dbReference type="GO" id="GO:0016987">
    <property type="term" value="F:sigma factor activity"/>
    <property type="evidence" value="ECO:0007669"/>
    <property type="project" value="UniProtKB-KW"/>
</dbReference>
<proteinExistence type="inferred from homology"/>
<dbReference type="STRING" id="1280514.AXFE_05500"/>
<reference evidence="8 9" key="1">
    <citation type="submission" date="2015-01" db="EMBL/GenBank/DDBJ databases">
        <title>Draft genome of the acidophilic iron oxidizer Acidithrix ferrooxidans strain Py-F3.</title>
        <authorList>
            <person name="Poehlein A."/>
            <person name="Eisen S."/>
            <person name="Schloemann M."/>
            <person name="Johnson B.D."/>
            <person name="Daniel R."/>
            <person name="Muehling M."/>
        </authorList>
    </citation>
    <scope>NUCLEOTIDE SEQUENCE [LARGE SCALE GENOMIC DNA]</scope>
    <source>
        <strain evidence="8 9">Py-F3</strain>
    </source>
</reference>
<dbReference type="GO" id="GO:0003677">
    <property type="term" value="F:DNA binding"/>
    <property type="evidence" value="ECO:0007669"/>
    <property type="project" value="UniProtKB-KW"/>
</dbReference>
<dbReference type="AlphaFoldDB" id="A0A0D8HNA5"/>
<dbReference type="EMBL" id="JXYS01000012">
    <property type="protein sequence ID" value="KJF18601.1"/>
    <property type="molecule type" value="Genomic_DNA"/>
</dbReference>